<name>A0A075WCV2_ARCFL</name>
<dbReference type="EC" id="4.2.1.55" evidence="4"/>
<comment type="similarity">
    <text evidence="1 3">Belongs to the enoyl-CoA hydratase/isomerase family.</text>
</comment>
<dbReference type="Proteomes" id="UP000028501">
    <property type="component" value="Chromosome"/>
</dbReference>
<keyword evidence="2 4" id="KW-0456">Lyase</keyword>
<dbReference type="Gene3D" id="1.10.12.10">
    <property type="entry name" value="Lyase 2-enoyl-coa Hydratase, Chain A, domain 2"/>
    <property type="match status" value="1"/>
</dbReference>
<dbReference type="CDD" id="cd06558">
    <property type="entry name" value="crotonase-like"/>
    <property type="match status" value="1"/>
</dbReference>
<dbReference type="InterPro" id="IPR001753">
    <property type="entry name" value="Enoyl-CoA_hydra/iso"/>
</dbReference>
<gene>
    <name evidence="4" type="ORF">AFULGI_00010530</name>
</gene>
<proteinExistence type="inferred from homology"/>
<dbReference type="GO" id="GO:0006635">
    <property type="term" value="P:fatty acid beta-oxidation"/>
    <property type="evidence" value="ECO:0007669"/>
    <property type="project" value="TreeGrafter"/>
</dbReference>
<dbReference type="SUPFAM" id="SSF52096">
    <property type="entry name" value="ClpP/crotonase"/>
    <property type="match status" value="1"/>
</dbReference>
<dbReference type="PANTHER" id="PTHR11941:SF54">
    <property type="entry name" value="ENOYL-COA HYDRATASE, MITOCHONDRIAL"/>
    <property type="match status" value="1"/>
</dbReference>
<dbReference type="Gene3D" id="3.90.226.10">
    <property type="entry name" value="2-enoyl-CoA Hydratase, Chain A, domain 1"/>
    <property type="match status" value="1"/>
</dbReference>
<dbReference type="PROSITE" id="PS00166">
    <property type="entry name" value="ENOYL_COA_HYDRATASE"/>
    <property type="match status" value="1"/>
</dbReference>
<dbReference type="EMBL" id="CP006577">
    <property type="protein sequence ID" value="AIG97836.1"/>
    <property type="molecule type" value="Genomic_DNA"/>
</dbReference>
<reference evidence="4 5" key="1">
    <citation type="submission" date="2013-07" db="EMBL/GenBank/DDBJ databases">
        <title>Genome of Archaeoglobus fulgidus.</title>
        <authorList>
            <person name="Fiebig A."/>
            <person name="Birkeland N.-K."/>
        </authorList>
    </citation>
    <scope>NUCLEOTIDE SEQUENCE [LARGE SCALE GENOMIC DNA]</scope>
    <source>
        <strain evidence="4 5">DSM 8774</strain>
    </source>
</reference>
<dbReference type="RefSeq" id="WP_010878463.1">
    <property type="nucleotide sequence ID" value="NZ_CP006577.1"/>
</dbReference>
<evidence type="ECO:0000256" key="3">
    <source>
        <dbReference type="RuleBase" id="RU003707"/>
    </source>
</evidence>
<sequence length="259" mass="28700">MAAVEYREEDGVLWVKFNRPEALNAINKDFVKGLREVVDYARNNKTVRVIVLTGEGKAFCAGADIKMFSESSHFVARSTIEELGKVLEEMEDLEVPVIAAINGFALGGGCEIAMACDIIIASERASFGQPEINLGIIPGAGGTQRLARIVGWKKAMELCLTGERISAEEAYRLGLVNKVVEHDKLMDEAKKMAEVIKSKSPYAVMLVKQAVNRGFKMGLRDGIMYERDLFALSFSSPDAEEGIKAFVEKRKADFRRERE</sequence>
<dbReference type="FunFam" id="1.10.12.10:FF:000001">
    <property type="entry name" value="Probable enoyl-CoA hydratase, mitochondrial"/>
    <property type="match status" value="1"/>
</dbReference>
<evidence type="ECO:0000256" key="1">
    <source>
        <dbReference type="ARBA" id="ARBA00005254"/>
    </source>
</evidence>
<evidence type="ECO:0000313" key="5">
    <source>
        <dbReference type="Proteomes" id="UP000028501"/>
    </source>
</evidence>
<dbReference type="AlphaFoldDB" id="A0A075WCV2"/>
<accession>A0A075WCV2</accession>
<dbReference type="FunFam" id="3.90.226.10:FF:000009">
    <property type="entry name" value="Carnitinyl-CoA dehydratase"/>
    <property type="match status" value="1"/>
</dbReference>
<dbReference type="InterPro" id="IPR014748">
    <property type="entry name" value="Enoyl-CoA_hydra_C"/>
</dbReference>
<dbReference type="PANTHER" id="PTHR11941">
    <property type="entry name" value="ENOYL-COA HYDRATASE-RELATED"/>
    <property type="match status" value="1"/>
</dbReference>
<evidence type="ECO:0000313" key="4">
    <source>
        <dbReference type="EMBL" id="AIG97836.1"/>
    </source>
</evidence>
<dbReference type="InterPro" id="IPR029045">
    <property type="entry name" value="ClpP/crotonase-like_dom_sf"/>
</dbReference>
<organism evidence="4 5">
    <name type="scientific">Archaeoglobus fulgidus DSM 8774</name>
    <dbReference type="NCBI Taxonomy" id="1344584"/>
    <lineage>
        <taxon>Archaea</taxon>
        <taxon>Methanobacteriati</taxon>
        <taxon>Methanobacteriota</taxon>
        <taxon>Archaeoglobi</taxon>
        <taxon>Archaeoglobales</taxon>
        <taxon>Archaeoglobaceae</taxon>
        <taxon>Archaeoglobus</taxon>
    </lineage>
</organism>
<dbReference type="GO" id="GO:0016836">
    <property type="term" value="F:hydro-lyase activity"/>
    <property type="evidence" value="ECO:0007669"/>
    <property type="project" value="UniProtKB-ARBA"/>
</dbReference>
<dbReference type="KEGG" id="afg:AFULGI_00010530"/>
<dbReference type="HOGENOM" id="CLU_009834_7_6_2"/>
<dbReference type="GeneID" id="24794564"/>
<dbReference type="Pfam" id="PF00378">
    <property type="entry name" value="ECH_1"/>
    <property type="match status" value="1"/>
</dbReference>
<dbReference type="InterPro" id="IPR018376">
    <property type="entry name" value="Enoyl-CoA_hyd/isom_CS"/>
</dbReference>
<protein>
    <submittedName>
        <fullName evidence="4">Enoyl-CoA hydratase/carnithine racemase</fullName>
        <ecNumber evidence="4">4.2.1.55</ecNumber>
    </submittedName>
</protein>
<evidence type="ECO:0000256" key="2">
    <source>
        <dbReference type="ARBA" id="ARBA00023239"/>
    </source>
</evidence>